<organism evidence="2 3">
    <name type="scientific">Mycena indigotica</name>
    <dbReference type="NCBI Taxonomy" id="2126181"/>
    <lineage>
        <taxon>Eukaryota</taxon>
        <taxon>Fungi</taxon>
        <taxon>Dikarya</taxon>
        <taxon>Basidiomycota</taxon>
        <taxon>Agaricomycotina</taxon>
        <taxon>Agaricomycetes</taxon>
        <taxon>Agaricomycetidae</taxon>
        <taxon>Agaricales</taxon>
        <taxon>Marasmiineae</taxon>
        <taxon>Mycenaceae</taxon>
        <taxon>Mycena</taxon>
    </lineage>
</organism>
<comment type="caution">
    <text evidence="2">The sequence shown here is derived from an EMBL/GenBank/DDBJ whole genome shotgun (WGS) entry which is preliminary data.</text>
</comment>
<feature type="region of interest" description="Disordered" evidence="1">
    <location>
        <begin position="428"/>
        <end position="451"/>
    </location>
</feature>
<feature type="compositionally biased region" description="Polar residues" evidence="1">
    <location>
        <begin position="1"/>
        <end position="12"/>
    </location>
</feature>
<dbReference type="GeneID" id="59351773"/>
<feature type="compositionally biased region" description="Pro residues" evidence="1">
    <location>
        <begin position="162"/>
        <end position="171"/>
    </location>
</feature>
<dbReference type="AlphaFoldDB" id="A0A8H6S3G3"/>
<sequence>MSIASSADFSRSPSEDDDLLLREPPSHEIMTREAAFRTDLPARETELAALEAALEAAWLIRAPKDDMGEFVFGSHFCKALSFRVGLAFAPEPAQRGQYSEEEVVPGPEEGLGRLSQEEERMTWREPTCWSFKIRNHTGRSHRPGKPAPGSGTHRICSDTVPAPGPGAPGPGDPAGLPRTRALPYVPPGERAQVAKNSATAKLHGPKRRHRYLVYRVSEMPSHLRLRAASEQRAIKKQLNYLEKKCQQLRAEHKYLRKLVSSIPKSHKELMSSITPHLTPRLRPDNCAATLELWLLAQGLLLLLYMAQLFYCQPHGPCPKYYDSKKAHDIHQRTCSSFNDVDEGLEAALALRKRQRLEEEQASALLVAEDTMQHPVISQPPNSVDPQLDVVSNTPLPAHLHDPPTDSSQSNLGRPARKKRLTWKLLQQLPEPPASLPDIPEEDTENVDNSAPPNNFGLFREYLSIPSHNPDTDIILSDLSDLPAPVQPNRQPDGETRLSPLSTPPAADALASAKNSGSYGPFGNYTVWGFMNWMWTGSGSKSIGEGLKLLDYLKSPLFKLADLMDFDLKAQTEQFDRLLRGVTSEVKDGWQTASVDIPVPDHRKRNDNDPLLYFPVPGLHFRDLTETIKSTLESATAKAFHFTPFRQFWQPADGSPPH</sequence>
<feature type="region of interest" description="Disordered" evidence="1">
    <location>
        <begin position="135"/>
        <end position="175"/>
    </location>
</feature>
<evidence type="ECO:0000313" key="3">
    <source>
        <dbReference type="Proteomes" id="UP000636479"/>
    </source>
</evidence>
<feature type="region of interest" description="Disordered" evidence="1">
    <location>
        <begin position="97"/>
        <end position="119"/>
    </location>
</feature>
<feature type="compositionally biased region" description="Polar residues" evidence="1">
    <location>
        <begin position="378"/>
        <end position="394"/>
    </location>
</feature>
<dbReference type="EMBL" id="JACAZF010000013">
    <property type="protein sequence ID" value="KAF7291341.1"/>
    <property type="molecule type" value="Genomic_DNA"/>
</dbReference>
<feature type="compositionally biased region" description="Basic residues" evidence="1">
    <location>
        <begin position="135"/>
        <end position="144"/>
    </location>
</feature>
<accession>A0A8H6S3G3</accession>
<feature type="region of interest" description="Disordered" evidence="1">
    <location>
        <begin position="481"/>
        <end position="503"/>
    </location>
</feature>
<evidence type="ECO:0000313" key="2">
    <source>
        <dbReference type="EMBL" id="KAF7291341.1"/>
    </source>
</evidence>
<name>A0A8H6S3G3_9AGAR</name>
<evidence type="ECO:0000256" key="1">
    <source>
        <dbReference type="SAM" id="MobiDB-lite"/>
    </source>
</evidence>
<feature type="region of interest" description="Disordered" evidence="1">
    <location>
        <begin position="376"/>
        <end position="415"/>
    </location>
</feature>
<reference evidence="2" key="1">
    <citation type="submission" date="2020-05" db="EMBL/GenBank/DDBJ databases">
        <title>Mycena genomes resolve the evolution of fungal bioluminescence.</title>
        <authorList>
            <person name="Tsai I.J."/>
        </authorList>
    </citation>
    <scope>NUCLEOTIDE SEQUENCE</scope>
    <source>
        <strain evidence="2">171206Taipei</strain>
    </source>
</reference>
<dbReference type="RefSeq" id="XP_037214463.1">
    <property type="nucleotide sequence ID" value="XM_037369257.1"/>
</dbReference>
<gene>
    <name evidence="2" type="ORF">MIND_01278600</name>
</gene>
<dbReference type="Proteomes" id="UP000636479">
    <property type="component" value="Unassembled WGS sequence"/>
</dbReference>
<feature type="region of interest" description="Disordered" evidence="1">
    <location>
        <begin position="1"/>
        <end position="27"/>
    </location>
</feature>
<dbReference type="OrthoDB" id="3208495at2759"/>
<protein>
    <submittedName>
        <fullName evidence="2">Uncharacterized protein</fullName>
    </submittedName>
</protein>
<proteinExistence type="predicted"/>
<keyword evidence="3" id="KW-1185">Reference proteome</keyword>